<evidence type="ECO:0000313" key="1">
    <source>
        <dbReference type="EMBL" id="PNJ84683.1"/>
    </source>
</evidence>
<protein>
    <submittedName>
        <fullName evidence="1">SIGIRR isoform 7</fullName>
    </submittedName>
</protein>
<proteinExistence type="predicted"/>
<comment type="caution">
    <text evidence="1">The sequence shown here is derived from an EMBL/GenBank/DDBJ whole genome shotgun (WGS) entry which is preliminary data.</text>
</comment>
<sequence>MRQESWCHQGWTTGVCDRAPDFLSPSEDQVLRPALGSSVALNCTAWVVSGPHCSLPS</sequence>
<dbReference type="EMBL" id="NDHI03003336">
    <property type="protein sequence ID" value="PNJ84683.1"/>
    <property type="molecule type" value="Genomic_DNA"/>
</dbReference>
<gene>
    <name evidence="1" type="ORF">CR201_G0053123</name>
</gene>
<name>A0A2J8XRP0_PONAB</name>
<accession>A0A2J8XRP0</accession>
<organism evidence="1">
    <name type="scientific">Pongo abelii</name>
    <name type="common">Sumatran orangutan</name>
    <name type="synonym">Pongo pygmaeus abelii</name>
    <dbReference type="NCBI Taxonomy" id="9601"/>
    <lineage>
        <taxon>Eukaryota</taxon>
        <taxon>Metazoa</taxon>
        <taxon>Chordata</taxon>
        <taxon>Craniata</taxon>
        <taxon>Vertebrata</taxon>
        <taxon>Euteleostomi</taxon>
        <taxon>Mammalia</taxon>
        <taxon>Eutheria</taxon>
        <taxon>Euarchontoglires</taxon>
        <taxon>Primates</taxon>
        <taxon>Haplorrhini</taxon>
        <taxon>Catarrhini</taxon>
        <taxon>Hominidae</taxon>
        <taxon>Pongo</taxon>
    </lineage>
</organism>
<feature type="non-terminal residue" evidence="1">
    <location>
        <position position="57"/>
    </location>
</feature>
<dbReference type="AlphaFoldDB" id="A0A2J8XRP0"/>
<reference evidence="1" key="1">
    <citation type="submission" date="2017-12" db="EMBL/GenBank/DDBJ databases">
        <title>High-resolution comparative analysis of great ape genomes.</title>
        <authorList>
            <person name="Pollen A."/>
            <person name="Hastie A."/>
            <person name="Hormozdiari F."/>
            <person name="Dougherty M."/>
            <person name="Liu R."/>
            <person name="Chaisson M."/>
            <person name="Hoppe E."/>
            <person name="Hill C."/>
            <person name="Pang A."/>
            <person name="Hillier L."/>
            <person name="Baker C."/>
            <person name="Armstrong J."/>
            <person name="Shendure J."/>
            <person name="Paten B."/>
            <person name="Wilson R."/>
            <person name="Chao H."/>
            <person name="Schneider V."/>
            <person name="Ventura M."/>
            <person name="Kronenberg Z."/>
            <person name="Murali S."/>
            <person name="Gordon D."/>
            <person name="Cantsilieris S."/>
            <person name="Munson K."/>
            <person name="Nelson B."/>
            <person name="Raja A."/>
            <person name="Underwood J."/>
            <person name="Diekhans M."/>
            <person name="Fiddes I."/>
            <person name="Haussler D."/>
            <person name="Eichler E."/>
        </authorList>
    </citation>
    <scope>NUCLEOTIDE SEQUENCE [LARGE SCALE GENOMIC DNA]</scope>
    <source>
        <strain evidence="1">Susie</strain>
    </source>
</reference>